<feature type="non-terminal residue" evidence="1">
    <location>
        <position position="117"/>
    </location>
</feature>
<name>A0A382MTJ9_9ZZZZ</name>
<evidence type="ECO:0000313" key="1">
    <source>
        <dbReference type="EMBL" id="SVC51107.1"/>
    </source>
</evidence>
<protein>
    <recommendedName>
        <fullName evidence="2">TRASH domain-containing protein</fullName>
    </recommendedName>
</protein>
<dbReference type="AlphaFoldDB" id="A0A382MTJ9"/>
<dbReference type="InterPro" id="IPR012348">
    <property type="entry name" value="RNR-like"/>
</dbReference>
<dbReference type="EMBL" id="UINC01095206">
    <property type="protein sequence ID" value="SVC51107.1"/>
    <property type="molecule type" value="Genomic_DNA"/>
</dbReference>
<proteinExistence type="predicted"/>
<dbReference type="GO" id="GO:0016491">
    <property type="term" value="F:oxidoreductase activity"/>
    <property type="evidence" value="ECO:0007669"/>
    <property type="project" value="InterPro"/>
</dbReference>
<reference evidence="1" key="1">
    <citation type="submission" date="2018-05" db="EMBL/GenBank/DDBJ databases">
        <authorList>
            <person name="Lanie J.A."/>
            <person name="Ng W.-L."/>
            <person name="Kazmierczak K.M."/>
            <person name="Andrzejewski T.M."/>
            <person name="Davidsen T.M."/>
            <person name="Wayne K.J."/>
            <person name="Tettelin H."/>
            <person name="Glass J.I."/>
            <person name="Rusch D."/>
            <person name="Podicherti R."/>
            <person name="Tsui H.-C.T."/>
            <person name="Winkler M.E."/>
        </authorList>
    </citation>
    <scope>NUCLEOTIDE SEQUENCE</scope>
</reference>
<sequence length="117" mass="12472">MVSWGYLFASVMKKWTAIISSIAAGFLFAGCGSGEKAAATSDAVDPNVIAFPLDICLVGDKKLGSMGKPHTFVHDGREIKFCCEGCDDEFKANTAKYIKKFDDAVAAKKAAEDKPAD</sequence>
<evidence type="ECO:0008006" key="2">
    <source>
        <dbReference type="Google" id="ProtNLM"/>
    </source>
</evidence>
<accession>A0A382MTJ9</accession>
<dbReference type="Gene3D" id="1.10.620.20">
    <property type="entry name" value="Ribonucleotide Reductase, subunit A"/>
    <property type="match status" value="1"/>
</dbReference>
<organism evidence="1">
    <name type="scientific">marine metagenome</name>
    <dbReference type="NCBI Taxonomy" id="408172"/>
    <lineage>
        <taxon>unclassified sequences</taxon>
        <taxon>metagenomes</taxon>
        <taxon>ecological metagenomes</taxon>
    </lineage>
</organism>
<gene>
    <name evidence="1" type="ORF">METZ01_LOCUS303961</name>
</gene>